<proteinExistence type="predicted"/>
<protein>
    <submittedName>
        <fullName evidence="9">Serine/threonine-protein kinase N</fullName>
    </submittedName>
</protein>
<evidence type="ECO:0000256" key="1">
    <source>
        <dbReference type="ARBA" id="ARBA00022527"/>
    </source>
</evidence>
<evidence type="ECO:0000256" key="3">
    <source>
        <dbReference type="ARBA" id="ARBA00022679"/>
    </source>
</evidence>
<comment type="caution">
    <text evidence="9">The sequence shown here is derived from an EMBL/GenBank/DDBJ whole genome shotgun (WGS) entry which is preliminary data.</text>
</comment>
<evidence type="ECO:0000256" key="2">
    <source>
        <dbReference type="ARBA" id="ARBA00022553"/>
    </source>
</evidence>
<evidence type="ECO:0000313" key="10">
    <source>
        <dbReference type="Proteomes" id="UP000440578"/>
    </source>
</evidence>
<dbReference type="Proteomes" id="UP000440578">
    <property type="component" value="Unassembled WGS sequence"/>
</dbReference>
<dbReference type="SUPFAM" id="SSF56112">
    <property type="entry name" value="Protein kinase-like (PK-like)"/>
    <property type="match status" value="1"/>
</dbReference>
<dbReference type="InterPro" id="IPR017892">
    <property type="entry name" value="Pkinase_C"/>
</dbReference>
<evidence type="ECO:0000259" key="7">
    <source>
        <dbReference type="PROSITE" id="PS50011"/>
    </source>
</evidence>
<dbReference type="FunFam" id="1.10.510.10:FF:000210">
    <property type="entry name" value="Non-specific serine/threonine protein kinase"/>
    <property type="match status" value="1"/>
</dbReference>
<keyword evidence="4" id="KW-0547">Nucleotide-binding</keyword>
<feature type="domain" description="Protein kinase" evidence="7">
    <location>
        <begin position="1"/>
        <end position="190"/>
    </location>
</feature>
<name>A0A6A4X0M2_AMPAM</name>
<evidence type="ECO:0000256" key="6">
    <source>
        <dbReference type="ARBA" id="ARBA00022840"/>
    </source>
</evidence>
<dbReference type="SMART" id="SM00133">
    <property type="entry name" value="S_TK_X"/>
    <property type="match status" value="1"/>
</dbReference>
<organism evidence="9 10">
    <name type="scientific">Amphibalanus amphitrite</name>
    <name type="common">Striped barnacle</name>
    <name type="synonym">Balanus amphitrite</name>
    <dbReference type="NCBI Taxonomy" id="1232801"/>
    <lineage>
        <taxon>Eukaryota</taxon>
        <taxon>Metazoa</taxon>
        <taxon>Ecdysozoa</taxon>
        <taxon>Arthropoda</taxon>
        <taxon>Crustacea</taxon>
        <taxon>Multicrustacea</taxon>
        <taxon>Cirripedia</taxon>
        <taxon>Thoracica</taxon>
        <taxon>Thoracicalcarea</taxon>
        <taxon>Balanomorpha</taxon>
        <taxon>Balanoidea</taxon>
        <taxon>Balanidae</taxon>
        <taxon>Amphibalaninae</taxon>
        <taxon>Amphibalanus</taxon>
    </lineage>
</organism>
<dbReference type="OrthoDB" id="63267at2759"/>
<evidence type="ECO:0000256" key="5">
    <source>
        <dbReference type="ARBA" id="ARBA00022777"/>
    </source>
</evidence>
<dbReference type="InterPro" id="IPR008271">
    <property type="entry name" value="Ser/Thr_kinase_AS"/>
</dbReference>
<keyword evidence="2" id="KW-0597">Phosphoprotein</keyword>
<dbReference type="PROSITE" id="PS50011">
    <property type="entry name" value="PROTEIN_KINASE_DOM"/>
    <property type="match status" value="1"/>
</dbReference>
<dbReference type="Pfam" id="PF00433">
    <property type="entry name" value="Pkinase_C"/>
    <property type="match status" value="1"/>
</dbReference>
<dbReference type="PANTHER" id="PTHR24351">
    <property type="entry name" value="RIBOSOMAL PROTEIN S6 KINASE"/>
    <property type="match status" value="1"/>
</dbReference>
<dbReference type="InterPro" id="IPR000719">
    <property type="entry name" value="Prot_kinase_dom"/>
</dbReference>
<evidence type="ECO:0000256" key="4">
    <source>
        <dbReference type="ARBA" id="ARBA00022741"/>
    </source>
</evidence>
<dbReference type="PROSITE" id="PS51285">
    <property type="entry name" value="AGC_KINASE_CTER"/>
    <property type="match status" value="1"/>
</dbReference>
<dbReference type="GO" id="GO:0004674">
    <property type="term" value="F:protein serine/threonine kinase activity"/>
    <property type="evidence" value="ECO:0007669"/>
    <property type="project" value="UniProtKB-KW"/>
</dbReference>
<keyword evidence="6" id="KW-0067">ATP-binding</keyword>
<evidence type="ECO:0000259" key="8">
    <source>
        <dbReference type="PROSITE" id="PS51285"/>
    </source>
</evidence>
<feature type="domain" description="AGC-kinase C-terminal" evidence="8">
    <location>
        <begin position="191"/>
        <end position="258"/>
    </location>
</feature>
<reference evidence="9 10" key="1">
    <citation type="submission" date="2019-07" db="EMBL/GenBank/DDBJ databases">
        <title>Draft genome assembly of a fouling barnacle, Amphibalanus amphitrite (Darwin, 1854): The first reference genome for Thecostraca.</title>
        <authorList>
            <person name="Kim W."/>
        </authorList>
    </citation>
    <scope>NUCLEOTIDE SEQUENCE [LARGE SCALE GENOMIC DNA]</scope>
    <source>
        <strain evidence="9">SNU_AA5</strain>
        <tissue evidence="9">Soma without cirri and trophi</tissue>
    </source>
</reference>
<keyword evidence="10" id="KW-1185">Reference proteome</keyword>
<dbReference type="InterPro" id="IPR011009">
    <property type="entry name" value="Kinase-like_dom_sf"/>
</dbReference>
<accession>A0A6A4X0M2</accession>
<dbReference type="InterPro" id="IPR000961">
    <property type="entry name" value="AGC-kinase_C"/>
</dbReference>
<gene>
    <name evidence="9" type="primary">Pkn_1</name>
    <name evidence="9" type="ORF">FJT64_016160</name>
</gene>
<dbReference type="Pfam" id="PF00069">
    <property type="entry name" value="Pkinase"/>
    <property type="match status" value="1"/>
</dbReference>
<evidence type="ECO:0000313" key="9">
    <source>
        <dbReference type="EMBL" id="KAF0313306.1"/>
    </source>
</evidence>
<keyword evidence="5 9" id="KW-0418">Kinase</keyword>
<keyword evidence="1" id="KW-0723">Serine/threonine-protein kinase</keyword>
<dbReference type="Gene3D" id="3.30.200.20">
    <property type="entry name" value="Phosphorylase Kinase, domain 1"/>
    <property type="match status" value="1"/>
</dbReference>
<dbReference type="Gene3D" id="1.10.510.10">
    <property type="entry name" value="Transferase(Phosphotransferase) domain 1"/>
    <property type="match status" value="1"/>
</dbReference>
<dbReference type="PROSITE" id="PS00108">
    <property type="entry name" value="PROTEIN_KINASE_ST"/>
    <property type="match status" value="1"/>
</dbReference>
<dbReference type="EMBL" id="VIIS01000100">
    <property type="protein sequence ID" value="KAF0313306.1"/>
    <property type="molecule type" value="Genomic_DNA"/>
</dbReference>
<dbReference type="GO" id="GO:0005524">
    <property type="term" value="F:ATP binding"/>
    <property type="evidence" value="ECO:0007669"/>
    <property type="project" value="UniProtKB-KW"/>
</dbReference>
<dbReference type="AlphaFoldDB" id="A0A6A4X0M2"/>
<sequence>MDRDELESLLAEKRILELVTAVRHPFLVNLFGCLQTPPACSWGLQFLHQHDIIYRDLKLDNLLMDAEGFVKLADFGLCKEGVGRFGRTGTFCGTPEFLAPEVLTEATYTRAVDWWGLGVLIFQMLVGESPFPGADEQEVFENIIQAAPRFPAHLSLPAVAVMRRLLRKDPMRRLGSGSGGARDVQRQAFFASVQWEELAARRVPPPFVPVLDSIEDVSNFDETFTVERAILTPPVSHRAISSSEQSLFSHFTYTADWC</sequence>
<dbReference type="SMART" id="SM00220">
    <property type="entry name" value="S_TKc"/>
    <property type="match status" value="1"/>
</dbReference>
<keyword evidence="3" id="KW-0808">Transferase</keyword>